<accession>A0A5J4QQ68</accession>
<proteinExistence type="predicted"/>
<dbReference type="AlphaFoldDB" id="A0A5J4QQ68"/>
<name>A0A5J4QQ68_9ZZZZ</name>
<comment type="caution">
    <text evidence="1">The sequence shown here is derived from an EMBL/GenBank/DDBJ whole genome shotgun (WGS) entry which is preliminary data.</text>
</comment>
<gene>
    <name evidence="1" type="ORF">EZS27_026929</name>
</gene>
<reference evidence="1" key="1">
    <citation type="submission" date="2019-03" db="EMBL/GenBank/DDBJ databases">
        <title>Single cell metagenomics reveals metabolic interactions within the superorganism composed of flagellate Streblomastix strix and complex community of Bacteroidetes bacteria on its surface.</title>
        <authorList>
            <person name="Treitli S.C."/>
            <person name="Kolisko M."/>
            <person name="Husnik F."/>
            <person name="Keeling P."/>
            <person name="Hampl V."/>
        </authorList>
    </citation>
    <scope>NUCLEOTIDE SEQUENCE</scope>
    <source>
        <strain evidence="1">STM</strain>
    </source>
</reference>
<sequence>MPLEEQYCNSSYRHSQTKKLHANKKRKNHNFLQASMFQASMGYAPTCLIMEYHLELSLLGLSVNRSIFIKQLLEVPILFSYRNKYKTISPNTTQNSYLLPIYFKKFTYIRLKPVSKTSVAQKIRGQLLMLTPLFSAVGVRRFELPTTRPPEGHF</sequence>
<dbReference type="EMBL" id="SNRY01002755">
    <property type="protein sequence ID" value="KAA6323652.1"/>
    <property type="molecule type" value="Genomic_DNA"/>
</dbReference>
<protein>
    <submittedName>
        <fullName evidence="1">Uncharacterized protein</fullName>
    </submittedName>
</protein>
<organism evidence="1">
    <name type="scientific">termite gut metagenome</name>
    <dbReference type="NCBI Taxonomy" id="433724"/>
    <lineage>
        <taxon>unclassified sequences</taxon>
        <taxon>metagenomes</taxon>
        <taxon>organismal metagenomes</taxon>
    </lineage>
</organism>
<evidence type="ECO:0000313" key="1">
    <source>
        <dbReference type="EMBL" id="KAA6323652.1"/>
    </source>
</evidence>